<sequence length="609" mass="68254">MADPVKAVQNFFRAETFIDVVNTMRDIREVCGTAEHGLAAYEEIKAQTSGFFQCKQLWDLLDKKQASCTTYEKQDCKGLKVLVVGAGPAGLRTAIDLIMQGAEVLVVEKRPYLTRNNVLHLWKSTVQEGIELGMKFFYKKFCAGGMDHISIRRVQINLTKVFLILGGQLQLGVTFNDFIKPTGPGVGWSVDMSYDGDQEELRGAPVPDLDPDDFKFDVVVGADGEATHVGKVADFEYKTFQGPRALGITFNFKNANTVEELTLDEFGIIRYCKPQTFEAVANKSGIELETLTYYRDETHYYVMAATKDSMVKQGVFKENLAEIPDLLQKENIDQAKFEEAAQYIAEECGLPDGLDFAQNRYGEPDMGIFDFTKKKAVTHPCKILEHEGQRLMVAMVGDALIAPFWPQGTGGNRCFLGARDLAWMLAQYNLAGPATAPMDSILKIMQDHELTFRLLQESPDSLMNDLQLSKLPKDKKRGCDPSTRYLRYPGENAETNLHPQMRHRWSAWEGHRWASTSEAVEGNAKPRSKHKAAVRRRLNTTTMATDCFYHGGRGDMGSGGCFSLTSASTTAAIIRFALRDVRCLLRRLLSSCRVPAVQWCPLKKDFHQP</sequence>
<dbReference type="InterPro" id="IPR057494">
    <property type="entry name" value="Rossman_Mical"/>
</dbReference>
<accession>A0AAE0FLV7</accession>
<dbReference type="SUPFAM" id="SSF51905">
    <property type="entry name" value="FAD/NAD(P)-binding domain"/>
    <property type="match status" value="1"/>
</dbReference>
<name>A0AAE0FLV7_9CHLO</name>
<evidence type="ECO:0000259" key="2">
    <source>
        <dbReference type="Pfam" id="PF25413"/>
    </source>
</evidence>
<evidence type="ECO:0008006" key="5">
    <source>
        <dbReference type="Google" id="ProtNLM"/>
    </source>
</evidence>
<dbReference type="Proteomes" id="UP001190700">
    <property type="component" value="Unassembled WGS sequence"/>
</dbReference>
<feature type="domain" description="[F-actin]-monooxygenase MICAL1-3-like Rossman" evidence="2">
    <location>
        <begin position="245"/>
        <end position="370"/>
    </location>
</feature>
<dbReference type="AlphaFoldDB" id="A0AAE0FLV7"/>
<feature type="domain" description="FAD-binding" evidence="1">
    <location>
        <begin position="80"/>
        <end position="112"/>
    </location>
</feature>
<proteinExistence type="predicted"/>
<protein>
    <recommendedName>
        <fullName evidence="5">FAD-binding domain-containing protein</fullName>
    </recommendedName>
</protein>
<dbReference type="InterPro" id="IPR002938">
    <property type="entry name" value="FAD-bd"/>
</dbReference>
<dbReference type="PRINTS" id="PR00420">
    <property type="entry name" value="RNGMNOXGNASE"/>
</dbReference>
<evidence type="ECO:0000313" key="3">
    <source>
        <dbReference type="EMBL" id="KAK3262077.1"/>
    </source>
</evidence>
<evidence type="ECO:0000313" key="4">
    <source>
        <dbReference type="Proteomes" id="UP001190700"/>
    </source>
</evidence>
<dbReference type="GO" id="GO:0071949">
    <property type="term" value="F:FAD binding"/>
    <property type="evidence" value="ECO:0007669"/>
    <property type="project" value="InterPro"/>
</dbReference>
<evidence type="ECO:0000259" key="1">
    <source>
        <dbReference type="Pfam" id="PF01494"/>
    </source>
</evidence>
<dbReference type="Gene3D" id="3.50.50.60">
    <property type="entry name" value="FAD/NAD(P)-binding domain"/>
    <property type="match status" value="1"/>
</dbReference>
<keyword evidence="4" id="KW-1185">Reference proteome</keyword>
<dbReference type="EMBL" id="LGRX02016469">
    <property type="protein sequence ID" value="KAK3262077.1"/>
    <property type="molecule type" value="Genomic_DNA"/>
</dbReference>
<dbReference type="InterPro" id="IPR036188">
    <property type="entry name" value="FAD/NAD-bd_sf"/>
</dbReference>
<dbReference type="Pfam" id="PF25413">
    <property type="entry name" value="Rossman_Mical"/>
    <property type="match status" value="1"/>
</dbReference>
<dbReference type="Pfam" id="PF01494">
    <property type="entry name" value="FAD_binding_3"/>
    <property type="match status" value="1"/>
</dbReference>
<gene>
    <name evidence="3" type="ORF">CYMTET_29049</name>
</gene>
<reference evidence="3 4" key="1">
    <citation type="journal article" date="2015" name="Genome Biol. Evol.">
        <title>Comparative Genomics of a Bacterivorous Green Alga Reveals Evolutionary Causalities and Consequences of Phago-Mixotrophic Mode of Nutrition.</title>
        <authorList>
            <person name="Burns J.A."/>
            <person name="Paasch A."/>
            <person name="Narechania A."/>
            <person name="Kim E."/>
        </authorList>
    </citation>
    <scope>NUCLEOTIDE SEQUENCE [LARGE SCALE GENOMIC DNA]</scope>
    <source>
        <strain evidence="3 4">PLY_AMNH</strain>
    </source>
</reference>
<organism evidence="3 4">
    <name type="scientific">Cymbomonas tetramitiformis</name>
    <dbReference type="NCBI Taxonomy" id="36881"/>
    <lineage>
        <taxon>Eukaryota</taxon>
        <taxon>Viridiplantae</taxon>
        <taxon>Chlorophyta</taxon>
        <taxon>Pyramimonadophyceae</taxon>
        <taxon>Pyramimonadales</taxon>
        <taxon>Pyramimonadaceae</taxon>
        <taxon>Cymbomonas</taxon>
    </lineage>
</organism>
<comment type="caution">
    <text evidence="3">The sequence shown here is derived from an EMBL/GenBank/DDBJ whole genome shotgun (WGS) entry which is preliminary data.</text>
</comment>